<feature type="non-terminal residue" evidence="2">
    <location>
        <position position="1"/>
    </location>
</feature>
<name>A0A371FFP6_MUCPR</name>
<protein>
    <submittedName>
        <fullName evidence="2">Uncharacterized protein</fullName>
    </submittedName>
</protein>
<evidence type="ECO:0000313" key="3">
    <source>
        <dbReference type="Proteomes" id="UP000257109"/>
    </source>
</evidence>
<feature type="region of interest" description="Disordered" evidence="1">
    <location>
        <begin position="41"/>
        <end position="74"/>
    </location>
</feature>
<evidence type="ECO:0000313" key="2">
    <source>
        <dbReference type="EMBL" id="RDX77144.1"/>
    </source>
</evidence>
<keyword evidence="3" id="KW-1185">Reference proteome</keyword>
<dbReference type="EMBL" id="QJKJ01009272">
    <property type="protein sequence ID" value="RDX77144.1"/>
    <property type="molecule type" value="Genomic_DNA"/>
</dbReference>
<dbReference type="AlphaFoldDB" id="A0A371FFP6"/>
<organism evidence="2 3">
    <name type="scientific">Mucuna pruriens</name>
    <name type="common">Velvet bean</name>
    <name type="synonym">Dolichos pruriens</name>
    <dbReference type="NCBI Taxonomy" id="157652"/>
    <lineage>
        <taxon>Eukaryota</taxon>
        <taxon>Viridiplantae</taxon>
        <taxon>Streptophyta</taxon>
        <taxon>Embryophyta</taxon>
        <taxon>Tracheophyta</taxon>
        <taxon>Spermatophyta</taxon>
        <taxon>Magnoliopsida</taxon>
        <taxon>eudicotyledons</taxon>
        <taxon>Gunneridae</taxon>
        <taxon>Pentapetalae</taxon>
        <taxon>rosids</taxon>
        <taxon>fabids</taxon>
        <taxon>Fabales</taxon>
        <taxon>Fabaceae</taxon>
        <taxon>Papilionoideae</taxon>
        <taxon>50 kb inversion clade</taxon>
        <taxon>NPAAA clade</taxon>
        <taxon>indigoferoid/millettioid clade</taxon>
        <taxon>Phaseoleae</taxon>
        <taxon>Mucuna</taxon>
    </lineage>
</organism>
<reference evidence="2" key="1">
    <citation type="submission" date="2018-05" db="EMBL/GenBank/DDBJ databases">
        <title>Draft genome of Mucuna pruriens seed.</title>
        <authorList>
            <person name="Nnadi N.E."/>
            <person name="Vos R."/>
            <person name="Hasami M.H."/>
            <person name="Devisetty U.K."/>
            <person name="Aguiy J.C."/>
        </authorList>
    </citation>
    <scope>NUCLEOTIDE SEQUENCE [LARGE SCALE GENOMIC DNA]</scope>
    <source>
        <strain evidence="2">JCA_2017</strain>
    </source>
</reference>
<dbReference type="Proteomes" id="UP000257109">
    <property type="component" value="Unassembled WGS sequence"/>
</dbReference>
<gene>
    <name evidence="2" type="ORF">CR513_42785</name>
</gene>
<comment type="caution">
    <text evidence="2">The sequence shown here is derived from an EMBL/GenBank/DDBJ whole genome shotgun (WGS) entry which is preliminary data.</text>
</comment>
<evidence type="ECO:0000256" key="1">
    <source>
        <dbReference type="SAM" id="MobiDB-lite"/>
    </source>
</evidence>
<proteinExistence type="predicted"/>
<sequence length="74" mass="8099">MWGWGYKSGEKYEEASSITTSTPTVGLARKHLPTTIVLGPLQRQPCSRQQTSSNNGGDEDIMQLIASLEPQHSP</sequence>
<accession>A0A371FFP6</accession>
<feature type="compositionally biased region" description="Polar residues" evidence="1">
    <location>
        <begin position="44"/>
        <end position="56"/>
    </location>
</feature>